<evidence type="ECO:0000313" key="2">
    <source>
        <dbReference type="Proteomes" id="UP001165074"/>
    </source>
</evidence>
<sequence length="96" mass="10527">MDVFAAVIVVRIGDGAIAAIEADVEGVDPADLSHRDTPVVVQRVRVAAGAQKIDQRKDAPRLFVDLPSFHVNGNAHLTRGRTGHLIRKALRVRRMR</sequence>
<evidence type="ECO:0000313" key="1">
    <source>
        <dbReference type="EMBL" id="GLY86143.1"/>
    </source>
</evidence>
<protein>
    <submittedName>
        <fullName evidence="1">Uncharacterized protein</fullName>
    </submittedName>
</protein>
<keyword evidence="2" id="KW-1185">Reference proteome</keyword>
<dbReference type="AlphaFoldDB" id="A0A9W6S2U3"/>
<name>A0A9W6S2U3_9ACTN</name>
<organism evidence="1 2">
    <name type="scientific">Actinoallomurus iriomotensis</name>
    <dbReference type="NCBI Taxonomy" id="478107"/>
    <lineage>
        <taxon>Bacteria</taxon>
        <taxon>Bacillati</taxon>
        <taxon>Actinomycetota</taxon>
        <taxon>Actinomycetes</taxon>
        <taxon>Streptosporangiales</taxon>
        <taxon>Thermomonosporaceae</taxon>
        <taxon>Actinoallomurus</taxon>
    </lineage>
</organism>
<proteinExistence type="predicted"/>
<dbReference type="Proteomes" id="UP001165074">
    <property type="component" value="Unassembled WGS sequence"/>
</dbReference>
<dbReference type="EMBL" id="BSTK01000005">
    <property type="protein sequence ID" value="GLY86143.1"/>
    <property type="molecule type" value="Genomic_DNA"/>
</dbReference>
<accession>A0A9W6S2U3</accession>
<reference evidence="1" key="1">
    <citation type="submission" date="2023-03" db="EMBL/GenBank/DDBJ databases">
        <title>Actinoallomurus iriomotensis NBRC 103684.</title>
        <authorList>
            <person name="Ichikawa N."/>
            <person name="Sato H."/>
            <person name="Tonouchi N."/>
        </authorList>
    </citation>
    <scope>NUCLEOTIDE SEQUENCE</scope>
    <source>
        <strain evidence="1">NBRC 103684</strain>
    </source>
</reference>
<comment type="caution">
    <text evidence="1">The sequence shown here is derived from an EMBL/GenBank/DDBJ whole genome shotgun (WGS) entry which is preliminary data.</text>
</comment>
<gene>
    <name evidence="1" type="ORF">Airi02_040720</name>
</gene>